<proteinExistence type="predicted"/>
<evidence type="ECO:0000256" key="2">
    <source>
        <dbReference type="ARBA" id="ARBA00022692"/>
    </source>
</evidence>
<protein>
    <submittedName>
        <fullName evidence="6">DoxX family protein</fullName>
    </submittedName>
</protein>
<evidence type="ECO:0000313" key="6">
    <source>
        <dbReference type="EMBL" id="MCT4370773.1"/>
    </source>
</evidence>
<dbReference type="Proteomes" id="UP000217448">
    <property type="component" value="Unassembled WGS sequence"/>
</dbReference>
<feature type="transmembrane region" description="Helical" evidence="5">
    <location>
        <begin position="77"/>
        <end position="102"/>
    </location>
</feature>
<comment type="caution">
    <text evidence="7">The sequence shown here is derived from an EMBL/GenBank/DDBJ whole genome shotgun (WGS) entry which is preliminary data.</text>
</comment>
<accession>A0A2A3JYP6</accession>
<keyword evidence="2 5" id="KW-0812">Transmembrane</keyword>
<feature type="transmembrane region" description="Helical" evidence="5">
    <location>
        <begin position="114"/>
        <end position="133"/>
    </location>
</feature>
<evidence type="ECO:0000256" key="1">
    <source>
        <dbReference type="ARBA" id="ARBA00004141"/>
    </source>
</evidence>
<evidence type="ECO:0000256" key="3">
    <source>
        <dbReference type="ARBA" id="ARBA00022989"/>
    </source>
</evidence>
<feature type="transmembrane region" description="Helical" evidence="5">
    <location>
        <begin position="20"/>
        <end position="41"/>
    </location>
</feature>
<gene>
    <name evidence="6" type="ORF">CLG85_010780</name>
    <name evidence="7" type="ORF">CLG85_05150</name>
</gene>
<evidence type="ECO:0000313" key="7">
    <source>
        <dbReference type="EMBL" id="PBD20228.1"/>
    </source>
</evidence>
<reference evidence="6" key="3">
    <citation type="submission" date="2024-05" db="EMBL/GenBank/DDBJ databases">
        <title>Yangia mangrovi SAOS 153D genome.</title>
        <authorList>
            <person name="Verma A."/>
            <person name="Pal Y."/>
            <person name="Sundharam S."/>
            <person name="Bisht B."/>
            <person name="Srinivasan K."/>
        </authorList>
    </citation>
    <scope>NUCLEOTIDE SEQUENCE</scope>
    <source>
        <strain evidence="6">SAOS 153D</strain>
    </source>
</reference>
<reference evidence="8" key="2">
    <citation type="submission" date="2023-07" db="EMBL/GenBank/DDBJ databases">
        <title>Yangia mangrovi SAOS 153D genome.</title>
        <authorList>
            <person name="Verma A."/>
            <person name="Pal Y."/>
            <person name="Sundharam S."/>
            <person name="Bisht B."/>
            <person name="Srinivasan K."/>
        </authorList>
    </citation>
    <scope>NUCLEOTIDE SEQUENCE [LARGE SCALE GENOMIC DNA]</scope>
    <source>
        <strain evidence="8">SAOS 153D</strain>
    </source>
</reference>
<dbReference type="GO" id="GO:0016020">
    <property type="term" value="C:membrane"/>
    <property type="evidence" value="ECO:0007669"/>
    <property type="project" value="UniProtKB-SubCell"/>
</dbReference>
<dbReference type="OrthoDB" id="7064507at2"/>
<feature type="transmembrane region" description="Helical" evidence="5">
    <location>
        <begin position="53"/>
        <end position="71"/>
    </location>
</feature>
<organism evidence="7">
    <name type="scientific">Alloyangia mangrovi</name>
    <dbReference type="NCBI Taxonomy" id="1779329"/>
    <lineage>
        <taxon>Bacteria</taxon>
        <taxon>Pseudomonadati</taxon>
        <taxon>Pseudomonadota</taxon>
        <taxon>Alphaproteobacteria</taxon>
        <taxon>Rhodobacterales</taxon>
        <taxon>Roseobacteraceae</taxon>
        <taxon>Alloyangia</taxon>
    </lineage>
</organism>
<name>A0A2A3JYP6_9RHOB</name>
<evidence type="ECO:0000313" key="8">
    <source>
        <dbReference type="Proteomes" id="UP000217448"/>
    </source>
</evidence>
<dbReference type="InterPro" id="IPR032808">
    <property type="entry name" value="DoxX"/>
</dbReference>
<dbReference type="RefSeq" id="WP_095881289.1">
    <property type="nucleotide sequence ID" value="NZ_NTHN02000017.1"/>
</dbReference>
<keyword evidence="3 5" id="KW-1133">Transmembrane helix</keyword>
<keyword evidence="8" id="KW-1185">Reference proteome</keyword>
<sequence>MEQLLHTVLTHPHAIIVMKVILTSFFWMAGLFGVFNFKVIVQEMIDANLPRPVAFAVATIVCQLGGAMLLITDFRDLAWLGAGALGVFTLLCIPIGHAFWRFDGEKGMHEFQVALEHFAMVGGLMIAAAISMIY</sequence>
<evidence type="ECO:0000256" key="5">
    <source>
        <dbReference type="SAM" id="Phobius"/>
    </source>
</evidence>
<evidence type="ECO:0000256" key="4">
    <source>
        <dbReference type="ARBA" id="ARBA00023136"/>
    </source>
</evidence>
<dbReference type="Pfam" id="PF07681">
    <property type="entry name" value="DoxX"/>
    <property type="match status" value="1"/>
</dbReference>
<dbReference type="EMBL" id="NTHN01000065">
    <property type="protein sequence ID" value="PBD20228.1"/>
    <property type="molecule type" value="Genomic_DNA"/>
</dbReference>
<comment type="subcellular location">
    <subcellularLocation>
        <location evidence="1">Membrane</location>
        <topology evidence="1">Multi-pass membrane protein</topology>
    </subcellularLocation>
</comment>
<reference evidence="7" key="1">
    <citation type="submission" date="2017-09" db="EMBL/GenBank/DDBJ databases">
        <title>Yangia sp. SAOS 153D whole genome sequencing.</title>
        <authorList>
            <person name="Verma A."/>
            <person name="Krishnamurthi S."/>
        </authorList>
    </citation>
    <scope>NUCLEOTIDE SEQUENCE [LARGE SCALE GENOMIC DNA]</scope>
    <source>
        <strain evidence="7">SAOS 153D</strain>
    </source>
</reference>
<dbReference type="EMBL" id="NTHN02000017">
    <property type="protein sequence ID" value="MCT4370773.1"/>
    <property type="molecule type" value="Genomic_DNA"/>
</dbReference>
<dbReference type="AlphaFoldDB" id="A0A2A3JYP6"/>
<keyword evidence="4 5" id="KW-0472">Membrane</keyword>